<proteinExistence type="predicted"/>
<keyword evidence="3" id="KW-0832">Ubl conjugation</keyword>
<evidence type="ECO:0000256" key="1">
    <source>
        <dbReference type="ARBA" id="ARBA00022499"/>
    </source>
</evidence>
<dbReference type="PANTHER" id="PTHR46963:SF2">
    <property type="match status" value="1"/>
</dbReference>
<keyword evidence="2" id="KW-0597">Phosphoprotein</keyword>
<organism evidence="6 7">
    <name type="scientific">Mytilus edulis</name>
    <name type="common">Blue mussel</name>
    <dbReference type="NCBI Taxonomy" id="6550"/>
    <lineage>
        <taxon>Eukaryota</taxon>
        <taxon>Metazoa</taxon>
        <taxon>Spiralia</taxon>
        <taxon>Lophotrochozoa</taxon>
        <taxon>Mollusca</taxon>
        <taxon>Bivalvia</taxon>
        <taxon>Autobranchia</taxon>
        <taxon>Pteriomorphia</taxon>
        <taxon>Mytilida</taxon>
        <taxon>Mytiloidea</taxon>
        <taxon>Mytilidae</taxon>
        <taxon>Mytilinae</taxon>
        <taxon>Mytilus</taxon>
    </lineage>
</organism>
<comment type="caution">
    <text evidence="6">The sequence shown here is derived from an EMBL/GenBank/DDBJ whole genome shotgun (WGS) entry which is preliminary data.</text>
</comment>
<accession>A0A8S3QY37</accession>
<name>A0A8S3QY37_MYTED</name>
<reference evidence="6" key="1">
    <citation type="submission" date="2021-03" db="EMBL/GenBank/DDBJ databases">
        <authorList>
            <person name="Bekaert M."/>
        </authorList>
    </citation>
    <scope>NUCLEOTIDE SEQUENCE</scope>
</reference>
<gene>
    <name evidence="6" type="ORF">MEDL_15984</name>
</gene>
<evidence type="ECO:0000256" key="3">
    <source>
        <dbReference type="ARBA" id="ARBA00022843"/>
    </source>
</evidence>
<dbReference type="InterPro" id="IPR021893">
    <property type="entry name" value="ZMYM2-like_C"/>
</dbReference>
<keyword evidence="7" id="KW-1185">Reference proteome</keyword>
<dbReference type="PANTHER" id="PTHR46963">
    <property type="entry name" value="SIMILAR TO RIKEN CDNA E130308A19"/>
    <property type="match status" value="1"/>
</dbReference>
<feature type="domain" description="ZMYM2-like/QRICH1 C-terminal" evidence="5">
    <location>
        <begin position="238"/>
        <end position="340"/>
    </location>
</feature>
<dbReference type="OrthoDB" id="10002548at2759"/>
<feature type="region of interest" description="Disordered" evidence="4">
    <location>
        <begin position="213"/>
        <end position="234"/>
    </location>
</feature>
<evidence type="ECO:0000313" key="6">
    <source>
        <dbReference type="EMBL" id="CAG2201360.1"/>
    </source>
</evidence>
<sequence length="342" mass="38973">MEDEGLPWSSPKKVSDRFAKNGEDMLEVLVNDIDRYEQLSNREELLALASALAGRGVILEEVPLDHVDSVVNLEQCDAAIHVQNPEDLLQNNSNEVNDGRYKAVTISDTEQFILANRNANTRTKTKSDLKMFYEWALSNGEMRMVEDVPFPELDGLLARFYLGVRRRDGEEYEPDTLSGVQNSIDRHLKDLKINVDIKKHEAFSHSRRVLEAKRKDLKSQGKGNKKNRAEPLDSDEIQKLYEKQVLGAANPNALLNTVWLNNGVHYGFRGRQEHTNLRLGDLKLLKDGSGTEYVEFYERTTKTRTGAKSGDVRDVTPKMFAQPNSDYCPVKLFKLYVSIRSR</sequence>
<keyword evidence="1" id="KW-1017">Isopeptide bond</keyword>
<dbReference type="EMBL" id="CAJPWZ010000842">
    <property type="protein sequence ID" value="CAG2201360.1"/>
    <property type="molecule type" value="Genomic_DNA"/>
</dbReference>
<evidence type="ECO:0000259" key="5">
    <source>
        <dbReference type="Pfam" id="PF12012"/>
    </source>
</evidence>
<dbReference type="AlphaFoldDB" id="A0A8S3QY37"/>
<dbReference type="Pfam" id="PF12012">
    <property type="entry name" value="DUF3504"/>
    <property type="match status" value="1"/>
</dbReference>
<dbReference type="InterPro" id="IPR042838">
    <property type="entry name" value="KIAA1958"/>
</dbReference>
<evidence type="ECO:0000256" key="4">
    <source>
        <dbReference type="SAM" id="MobiDB-lite"/>
    </source>
</evidence>
<dbReference type="Proteomes" id="UP000683360">
    <property type="component" value="Unassembled WGS sequence"/>
</dbReference>
<protein>
    <recommendedName>
        <fullName evidence="5">ZMYM2-like/QRICH1 C-terminal domain-containing protein</fullName>
    </recommendedName>
</protein>
<evidence type="ECO:0000313" key="7">
    <source>
        <dbReference type="Proteomes" id="UP000683360"/>
    </source>
</evidence>
<evidence type="ECO:0000256" key="2">
    <source>
        <dbReference type="ARBA" id="ARBA00022553"/>
    </source>
</evidence>